<keyword evidence="2" id="KW-0472">Membrane</keyword>
<name>A0ABT0KUQ8_9GAMM</name>
<dbReference type="PANTHER" id="PTHR38043:SF1">
    <property type="entry name" value="PROTEIN HEMX"/>
    <property type="match status" value="1"/>
</dbReference>
<feature type="region of interest" description="Disordered" evidence="1">
    <location>
        <begin position="1"/>
        <end position="67"/>
    </location>
</feature>
<keyword evidence="4" id="KW-1185">Reference proteome</keyword>
<feature type="transmembrane region" description="Helical" evidence="2">
    <location>
        <begin position="73"/>
        <end position="97"/>
    </location>
</feature>
<feature type="compositionally biased region" description="Low complexity" evidence="1">
    <location>
        <begin position="24"/>
        <end position="39"/>
    </location>
</feature>
<organism evidence="3 4">
    <name type="scientific">Shewanella electrodiphila</name>
    <dbReference type="NCBI Taxonomy" id="934143"/>
    <lineage>
        <taxon>Bacteria</taxon>
        <taxon>Pseudomonadati</taxon>
        <taxon>Pseudomonadota</taxon>
        <taxon>Gammaproteobacteria</taxon>
        <taxon>Alteromonadales</taxon>
        <taxon>Shewanellaceae</taxon>
        <taxon>Shewanella</taxon>
    </lineage>
</organism>
<dbReference type="EC" id="2.1.1.107" evidence="3"/>
<keyword evidence="3" id="KW-0808">Transferase</keyword>
<sequence>MENNKQDSSQLNTKDSTAESVNNEAESSTELETSTTPSTKQTAQSTPPSSTKIVNTESHSDDATSTSNRKSSWWVRLSILLCLIIALAGIGISYLLLVELESQKIELQTQNQQTQAISNEVTEALIEPKRRIAELEIQQQNDSLAYQQQNQLAKSHQQLQERVATIAQRNPNHWMASEAEYLVRMAGRKLWLENDPKTAASLLSSADDRIEAMKDPALLPIRRALAHDLAKTNAIKTTDVAGTIYTIDSILIQLDSLPLNRAKAQSAEDLAEQHVMTDSLDDWQSNLAKTWHSVTDGFITIRKRTTDLEPLLAPDQQWYLIENIRNKLLQAQLALYQHDEVNYRQSIGFARTWIQQYFDLEETKTQEAMTALDALITVKIEQVKHTNFESTRLLQQLITFGSLVPTEEPQL</sequence>
<comment type="caution">
    <text evidence="3">The sequence shown here is derived from an EMBL/GenBank/DDBJ whole genome shotgun (WGS) entry which is preliminary data.</text>
</comment>
<dbReference type="Pfam" id="PF04375">
    <property type="entry name" value="HemX"/>
    <property type="match status" value="1"/>
</dbReference>
<gene>
    <name evidence="3" type="ORF">L2737_19870</name>
</gene>
<dbReference type="GO" id="GO:0032259">
    <property type="term" value="P:methylation"/>
    <property type="evidence" value="ECO:0007669"/>
    <property type="project" value="UniProtKB-KW"/>
</dbReference>
<dbReference type="EMBL" id="JAKIKU010000015">
    <property type="protein sequence ID" value="MCL1047563.1"/>
    <property type="molecule type" value="Genomic_DNA"/>
</dbReference>
<evidence type="ECO:0000256" key="1">
    <source>
        <dbReference type="SAM" id="MobiDB-lite"/>
    </source>
</evidence>
<keyword evidence="2" id="KW-0812">Transmembrane</keyword>
<evidence type="ECO:0000256" key="2">
    <source>
        <dbReference type="SAM" id="Phobius"/>
    </source>
</evidence>
<feature type="compositionally biased region" description="Polar residues" evidence="1">
    <location>
        <begin position="40"/>
        <end position="67"/>
    </location>
</feature>
<evidence type="ECO:0000313" key="4">
    <source>
        <dbReference type="Proteomes" id="UP001202134"/>
    </source>
</evidence>
<dbReference type="Proteomes" id="UP001202134">
    <property type="component" value="Unassembled WGS sequence"/>
</dbReference>
<dbReference type="GO" id="GO:0004851">
    <property type="term" value="F:uroporphyrin-III C-methyltransferase activity"/>
    <property type="evidence" value="ECO:0007669"/>
    <property type="project" value="UniProtKB-EC"/>
</dbReference>
<keyword evidence="2" id="KW-1133">Transmembrane helix</keyword>
<protein>
    <submittedName>
        <fullName evidence="3">Uroporphyrinogen-III C-methyltransferase</fullName>
        <ecNumber evidence="3">2.1.1.107</ecNumber>
    </submittedName>
</protein>
<feature type="compositionally biased region" description="Polar residues" evidence="1">
    <location>
        <begin position="1"/>
        <end position="23"/>
    </location>
</feature>
<dbReference type="PANTHER" id="PTHR38043">
    <property type="entry name" value="PROTEIN HEMX"/>
    <property type="match status" value="1"/>
</dbReference>
<keyword evidence="3" id="KW-0489">Methyltransferase</keyword>
<reference evidence="3 4" key="1">
    <citation type="submission" date="2022-01" db="EMBL/GenBank/DDBJ databases">
        <title>Whole genome-based taxonomy of the Shewanellaceae.</title>
        <authorList>
            <person name="Martin-Rodriguez A.J."/>
        </authorList>
    </citation>
    <scope>NUCLEOTIDE SEQUENCE [LARGE SCALE GENOMIC DNA]</scope>
    <source>
        <strain evidence="3 4">DSM 24955</strain>
    </source>
</reference>
<accession>A0ABT0KUQ8</accession>
<proteinExistence type="predicted"/>
<evidence type="ECO:0000313" key="3">
    <source>
        <dbReference type="EMBL" id="MCL1047563.1"/>
    </source>
</evidence>
<dbReference type="InterPro" id="IPR007470">
    <property type="entry name" value="HemX"/>
</dbReference>
<dbReference type="RefSeq" id="WP_248956884.1">
    <property type="nucleotide sequence ID" value="NZ_JAKIKU010000015.1"/>
</dbReference>